<dbReference type="Pfam" id="PF17914">
    <property type="entry name" value="HopA1"/>
    <property type="match status" value="1"/>
</dbReference>
<dbReference type="OrthoDB" id="2408361at2"/>
<proteinExistence type="predicted"/>
<protein>
    <submittedName>
        <fullName evidence="1">Uncharacterized protein</fullName>
    </submittedName>
</protein>
<dbReference type="InterPro" id="IPR040871">
    <property type="entry name" value="HopA1"/>
</dbReference>
<dbReference type="KEGG" id="ngv:CDO52_08580"/>
<accession>A0A223S476</accession>
<reference evidence="1 2" key="1">
    <citation type="submission" date="2017-08" db="EMBL/GenBank/DDBJ databases">
        <title>The complete genome sequence of Nocardiopsis gilva YIM 90087.</title>
        <authorList>
            <person name="Yin M."/>
            <person name="Tang S."/>
        </authorList>
    </citation>
    <scope>NUCLEOTIDE SEQUENCE [LARGE SCALE GENOMIC DNA]</scope>
    <source>
        <strain evidence="1 2">YIM 90087</strain>
    </source>
</reference>
<dbReference type="EMBL" id="CP022753">
    <property type="protein sequence ID" value="ASU82829.1"/>
    <property type="molecule type" value="Genomic_DNA"/>
</dbReference>
<dbReference type="AlphaFoldDB" id="A0A223S476"/>
<gene>
    <name evidence="1" type="ORF">CDO52_08580</name>
</gene>
<sequence>MDALGEVSLDRDGTSCSIFGTTLSGGTRTELERKLARTIYRALHSGEPVDRDADVRLRTPWLERELVSAIPHRFTRVATRVLGLSGRQLLIEVDGLRIVVGADNLDDREPSAGGLRVVSLPAIRPALSPGFLLVDGSRGAPRGGAIARIYLHLSDATTAEGVWAAALALLEDCGARYRAKILSSAELYPRRDGIVVYLDRAEWPLVRPLTLRLTGVEGVGEQVSEFAYAAARGIGVASEPGATGDGGRPLSFGQHRARAVATGILKSARKRNRLESAIAEELRSAGVDPDRPFIAENEVNGPDHWLRLLQCA</sequence>
<dbReference type="RefSeq" id="WP_017617392.1">
    <property type="nucleotide sequence ID" value="NZ_ANBG01000070.1"/>
</dbReference>
<evidence type="ECO:0000313" key="1">
    <source>
        <dbReference type="EMBL" id="ASU82829.1"/>
    </source>
</evidence>
<organism evidence="1 2">
    <name type="scientific">Nocardiopsis gilva YIM 90087</name>
    <dbReference type="NCBI Taxonomy" id="1235441"/>
    <lineage>
        <taxon>Bacteria</taxon>
        <taxon>Bacillati</taxon>
        <taxon>Actinomycetota</taxon>
        <taxon>Actinomycetes</taxon>
        <taxon>Streptosporangiales</taxon>
        <taxon>Nocardiopsidaceae</taxon>
        <taxon>Nocardiopsis</taxon>
    </lineage>
</organism>
<name>A0A223S476_9ACTN</name>
<evidence type="ECO:0000313" key="2">
    <source>
        <dbReference type="Proteomes" id="UP000215005"/>
    </source>
</evidence>
<dbReference type="Proteomes" id="UP000215005">
    <property type="component" value="Chromosome"/>
</dbReference>
<keyword evidence="2" id="KW-1185">Reference proteome</keyword>